<dbReference type="EMBL" id="DS547097">
    <property type="protein sequence ID" value="EDR10490.1"/>
    <property type="molecule type" value="Genomic_DNA"/>
</dbReference>
<dbReference type="InterPro" id="IPR021765">
    <property type="entry name" value="UstYa-like"/>
</dbReference>
<keyword evidence="5" id="KW-1185">Reference proteome</keyword>
<dbReference type="AlphaFoldDB" id="B0D5B1"/>
<dbReference type="HOGENOM" id="CLU_1190088_0_0_1"/>
<proteinExistence type="inferred from homology"/>
<name>B0D5B1_LACBS</name>
<keyword evidence="3" id="KW-1133">Transmembrane helix</keyword>
<dbReference type="STRING" id="486041.B0D5B1"/>
<evidence type="ECO:0000313" key="4">
    <source>
        <dbReference type="EMBL" id="EDR10490.1"/>
    </source>
</evidence>
<dbReference type="GO" id="GO:0043386">
    <property type="term" value="P:mycotoxin biosynthetic process"/>
    <property type="evidence" value="ECO:0007669"/>
    <property type="project" value="InterPro"/>
</dbReference>
<reference evidence="4 5" key="1">
    <citation type="journal article" date="2008" name="Nature">
        <title>The genome of Laccaria bicolor provides insights into mycorrhizal symbiosis.</title>
        <authorList>
            <person name="Martin F."/>
            <person name="Aerts A."/>
            <person name="Ahren D."/>
            <person name="Brun A."/>
            <person name="Danchin E.G.J."/>
            <person name="Duchaussoy F."/>
            <person name="Gibon J."/>
            <person name="Kohler A."/>
            <person name="Lindquist E."/>
            <person name="Pereda V."/>
            <person name="Salamov A."/>
            <person name="Shapiro H.J."/>
            <person name="Wuyts J."/>
            <person name="Blaudez D."/>
            <person name="Buee M."/>
            <person name="Brokstein P."/>
            <person name="Canbaeck B."/>
            <person name="Cohen D."/>
            <person name="Courty P.E."/>
            <person name="Coutinho P.M."/>
            <person name="Delaruelle C."/>
            <person name="Detter J.C."/>
            <person name="Deveau A."/>
            <person name="DiFazio S."/>
            <person name="Duplessis S."/>
            <person name="Fraissinet-Tachet L."/>
            <person name="Lucic E."/>
            <person name="Frey-Klett P."/>
            <person name="Fourrey C."/>
            <person name="Feussner I."/>
            <person name="Gay G."/>
            <person name="Grimwood J."/>
            <person name="Hoegger P.J."/>
            <person name="Jain P."/>
            <person name="Kilaru S."/>
            <person name="Labbe J."/>
            <person name="Lin Y.C."/>
            <person name="Legue V."/>
            <person name="Le Tacon F."/>
            <person name="Marmeisse R."/>
            <person name="Melayah D."/>
            <person name="Montanini B."/>
            <person name="Muratet M."/>
            <person name="Nehls U."/>
            <person name="Niculita-Hirzel H."/>
            <person name="Oudot-Le Secq M.P."/>
            <person name="Peter M."/>
            <person name="Quesneville H."/>
            <person name="Rajashekar B."/>
            <person name="Reich M."/>
            <person name="Rouhier N."/>
            <person name="Schmutz J."/>
            <person name="Yin T."/>
            <person name="Chalot M."/>
            <person name="Henrissat B."/>
            <person name="Kuees U."/>
            <person name="Lucas S."/>
            <person name="Van de Peer Y."/>
            <person name="Podila G.K."/>
            <person name="Polle A."/>
            <person name="Pukkila P.J."/>
            <person name="Richardson P.M."/>
            <person name="Rouze P."/>
            <person name="Sanders I.R."/>
            <person name="Stajich J.E."/>
            <person name="Tunlid A."/>
            <person name="Tuskan G."/>
            <person name="Grigoriev I.V."/>
        </authorList>
    </citation>
    <scope>NUCLEOTIDE SEQUENCE [LARGE SCALE GENOMIC DNA]</scope>
    <source>
        <strain evidence="5">S238N-H82 / ATCC MYA-4686</strain>
    </source>
</reference>
<dbReference type="KEGG" id="lbc:LACBIDRAFT_325145"/>
<gene>
    <name evidence="4" type="ORF">LACBIDRAFT_325145</name>
</gene>
<dbReference type="PANTHER" id="PTHR33365">
    <property type="entry name" value="YALI0B05434P"/>
    <property type="match status" value="1"/>
</dbReference>
<evidence type="ECO:0000313" key="5">
    <source>
        <dbReference type="Proteomes" id="UP000001194"/>
    </source>
</evidence>
<organism evidence="5">
    <name type="scientific">Laccaria bicolor (strain S238N-H82 / ATCC MYA-4686)</name>
    <name type="common">Bicoloured deceiver</name>
    <name type="synonym">Laccaria laccata var. bicolor</name>
    <dbReference type="NCBI Taxonomy" id="486041"/>
    <lineage>
        <taxon>Eukaryota</taxon>
        <taxon>Fungi</taxon>
        <taxon>Dikarya</taxon>
        <taxon>Basidiomycota</taxon>
        <taxon>Agaricomycotina</taxon>
        <taxon>Agaricomycetes</taxon>
        <taxon>Agaricomycetidae</taxon>
        <taxon>Agaricales</taxon>
        <taxon>Agaricineae</taxon>
        <taxon>Hydnangiaceae</taxon>
        <taxon>Laccaria</taxon>
    </lineage>
</organism>
<dbReference type="GeneID" id="6074293"/>
<feature type="transmembrane region" description="Helical" evidence="3">
    <location>
        <begin position="51"/>
        <end position="69"/>
    </location>
</feature>
<accession>B0D5B1</accession>
<comment type="similarity">
    <text evidence="2">Belongs to the ustYa family.</text>
</comment>
<keyword evidence="3" id="KW-0472">Membrane</keyword>
<sequence length="233" mass="27009">MILMGNKSAKYLPLTSPLLPSDDSEACKQGSYRDDRSKHNTWHILAMREKMLIIIIILQTIALIVAIIFNKDCGSSTIPCRCPSTDGMLLYYFTKFEVPVQSEAEYKIKLFTPGREHKTIYQGASKEVDRAWGELYNYTLLKILKSEAALLPNKMYPIKHEPGYYLPGLDVFHQLHCLWCCTILEIVFIAPKMRNQLVFPAKFGTLERLDYNFPTTTRMNMNFYLWPLCRDHP</sequence>
<comment type="pathway">
    <text evidence="1">Mycotoxin biosynthesis.</text>
</comment>
<evidence type="ECO:0000256" key="2">
    <source>
        <dbReference type="ARBA" id="ARBA00035112"/>
    </source>
</evidence>
<dbReference type="Pfam" id="PF11807">
    <property type="entry name" value="UstYa"/>
    <property type="match status" value="1"/>
</dbReference>
<protein>
    <submittedName>
        <fullName evidence="4">Predicted protein</fullName>
    </submittedName>
</protein>
<dbReference type="InParanoid" id="B0D5B1"/>
<evidence type="ECO:0000256" key="3">
    <source>
        <dbReference type="SAM" id="Phobius"/>
    </source>
</evidence>
<keyword evidence="3" id="KW-0812">Transmembrane</keyword>
<evidence type="ECO:0000256" key="1">
    <source>
        <dbReference type="ARBA" id="ARBA00004685"/>
    </source>
</evidence>
<dbReference type="OrthoDB" id="3687641at2759"/>
<dbReference type="PANTHER" id="PTHR33365:SF4">
    <property type="entry name" value="CYCLOCHLOROTINE BIOSYNTHESIS PROTEIN O"/>
    <property type="match status" value="1"/>
</dbReference>
<dbReference type="RefSeq" id="XP_001878940.1">
    <property type="nucleotide sequence ID" value="XM_001878905.1"/>
</dbReference>
<dbReference type="Proteomes" id="UP000001194">
    <property type="component" value="Unassembled WGS sequence"/>
</dbReference>